<accession>A0ACB8JFD3</accession>
<evidence type="ECO:0000313" key="2">
    <source>
        <dbReference type="Proteomes" id="UP000829398"/>
    </source>
</evidence>
<dbReference type="Proteomes" id="UP000829398">
    <property type="component" value="Chromosome 7"/>
</dbReference>
<organism evidence="1 2">
    <name type="scientific">Citrus sinensis</name>
    <name type="common">Sweet orange</name>
    <name type="synonym">Citrus aurantium var. sinensis</name>
    <dbReference type="NCBI Taxonomy" id="2711"/>
    <lineage>
        <taxon>Eukaryota</taxon>
        <taxon>Viridiplantae</taxon>
        <taxon>Streptophyta</taxon>
        <taxon>Embryophyta</taxon>
        <taxon>Tracheophyta</taxon>
        <taxon>Spermatophyta</taxon>
        <taxon>Magnoliopsida</taxon>
        <taxon>eudicotyledons</taxon>
        <taxon>Gunneridae</taxon>
        <taxon>Pentapetalae</taxon>
        <taxon>rosids</taxon>
        <taxon>malvids</taxon>
        <taxon>Sapindales</taxon>
        <taxon>Rutaceae</taxon>
        <taxon>Aurantioideae</taxon>
        <taxon>Citrus</taxon>
    </lineage>
</organism>
<comment type="caution">
    <text evidence="1">The sequence shown here is derived from an EMBL/GenBank/DDBJ whole genome shotgun (WGS) entry which is preliminary data.</text>
</comment>
<evidence type="ECO:0000313" key="1">
    <source>
        <dbReference type="EMBL" id="KAH9716517.1"/>
    </source>
</evidence>
<name>A0ACB8JFD3_CITSI</name>
<proteinExistence type="predicted"/>
<protein>
    <submittedName>
        <fullName evidence="1">Pyrophosphate-energized membrane proton pump 2</fullName>
    </submittedName>
</protein>
<gene>
    <name evidence="1" type="ORF">KPL71_021488</name>
</gene>
<dbReference type="EMBL" id="CM039176">
    <property type="protein sequence ID" value="KAH9716517.1"/>
    <property type="molecule type" value="Genomic_DNA"/>
</dbReference>
<sequence>MDDDMENGGLGPYQDRPRTFPNMRSKPYVPMIFRILMRINIRVLFVLLLLCLGVVFYIGASTSPIIVFVFSVCIITFILSIYLCKWVLSKDEGPPEMAQISDAIRDGAEGFFRTQYGTISKMACLLALVIFCIYLFRNTTPQQEASGIGRSNSACITVAAFLLGALCSGIAGYVGMWVSVRANVRVSSAARRSAREALQIAVRAGGFSAIVVVGMAVIGIAILYATFYVWLGVDTPGSMKVTDLPLLLVGYGFGASFVALFAQLGGGIYTKAADVGADLVGKVEQGIPEDDPRNPAVIADLVGDNVGDCAARGADLFESIAAEIISAMILGGTMVQHPSGFILFPLVVHSFDLVISSIGILSIRSSRDSSVKAPIEDPMAILQKGYSVTIVLAVLTFGASTRWLLYTEQAPSAWLNFALCGLVGIITAYIFVWITKYYTDYKHEPVRALALSSSTGHGTNIIAGVSLGLESTAPPVLVISVSIVSAYWLGQTSGLVDESGNPIGGLFGTAVATMGMLSTAAYVLTMDMFGPIADNAGGIVEMSQQPESVREITDVLDAVGNTTKATTKGFAIGSAALASFLLFSAYMDEVATFAQEPFKQAGNYLIDCQVDIAIPEVFVGGLLGSMLIFLFSGWACSAVGKTAQEVVNEVRRQFIERPGIMEYKEKPDYARCVAIVASASLREMIKPGALAIISPLVIGGWVLALEGEKNDHHIPPLSCISFTHLSFLWALSTVVSAFRNSVALVLGQLVKFAHEGHALLGAKVVAALLMFATVSGILMALFLNTAGGAWDNAKKFIETGALGGKGSDTHKAAVTGDTVGDPFKDTAGPSLHVLIKMLATITLVMAPIFL</sequence>
<reference evidence="2" key="1">
    <citation type="journal article" date="2023" name="Hortic. Res.">
        <title>A chromosome-level phased genome enabling allele-level studies in sweet orange: a case study on citrus Huanglongbing tolerance.</title>
        <authorList>
            <person name="Wu B."/>
            <person name="Yu Q."/>
            <person name="Deng Z."/>
            <person name="Duan Y."/>
            <person name="Luo F."/>
            <person name="Gmitter F. Jr."/>
        </authorList>
    </citation>
    <scope>NUCLEOTIDE SEQUENCE [LARGE SCALE GENOMIC DNA]</scope>
    <source>
        <strain evidence="2">cv. Valencia</strain>
    </source>
</reference>
<keyword evidence="2" id="KW-1185">Reference proteome</keyword>